<name>A0A8H5HUA6_9AGAR</name>
<feature type="region of interest" description="Disordered" evidence="7">
    <location>
        <begin position="100"/>
        <end position="221"/>
    </location>
</feature>
<reference evidence="9 10" key="1">
    <citation type="journal article" date="2020" name="ISME J.">
        <title>Uncovering the hidden diversity of litter-decomposition mechanisms in mushroom-forming fungi.</title>
        <authorList>
            <person name="Floudas D."/>
            <person name="Bentzer J."/>
            <person name="Ahren D."/>
            <person name="Johansson T."/>
            <person name="Persson P."/>
            <person name="Tunlid A."/>
        </authorList>
    </citation>
    <scope>NUCLEOTIDE SEQUENCE [LARGE SCALE GENOMIC DNA]</scope>
    <source>
        <strain evidence="9 10">CBS 406.79</strain>
    </source>
</reference>
<gene>
    <name evidence="9" type="ORF">D9757_004351</name>
</gene>
<dbReference type="InterPro" id="IPR051615">
    <property type="entry name" value="Transcr_Regulatory_Elem"/>
</dbReference>
<evidence type="ECO:0000313" key="9">
    <source>
        <dbReference type="EMBL" id="KAF5389419.1"/>
    </source>
</evidence>
<keyword evidence="10" id="KW-1185">Reference proteome</keyword>
<evidence type="ECO:0000256" key="7">
    <source>
        <dbReference type="SAM" id="MobiDB-lite"/>
    </source>
</evidence>
<feature type="region of interest" description="Disordered" evidence="7">
    <location>
        <begin position="763"/>
        <end position="793"/>
    </location>
</feature>
<dbReference type="PANTHER" id="PTHR31313">
    <property type="entry name" value="TY1 ENHANCER ACTIVATOR"/>
    <property type="match status" value="1"/>
</dbReference>
<feature type="domain" description="Xylanolytic transcriptional activator regulatory" evidence="8">
    <location>
        <begin position="368"/>
        <end position="453"/>
    </location>
</feature>
<evidence type="ECO:0000256" key="4">
    <source>
        <dbReference type="ARBA" id="ARBA00023125"/>
    </source>
</evidence>
<feature type="region of interest" description="Disordered" evidence="7">
    <location>
        <begin position="725"/>
        <end position="749"/>
    </location>
</feature>
<accession>A0A8H5HUA6</accession>
<keyword evidence="6" id="KW-0539">Nucleus</keyword>
<dbReference type="SMART" id="SM00906">
    <property type="entry name" value="Fungal_trans"/>
    <property type="match status" value="1"/>
</dbReference>
<evidence type="ECO:0000259" key="8">
    <source>
        <dbReference type="SMART" id="SM00906"/>
    </source>
</evidence>
<evidence type="ECO:0000256" key="2">
    <source>
        <dbReference type="ARBA" id="ARBA00022833"/>
    </source>
</evidence>
<keyword evidence="1" id="KW-0479">Metal-binding</keyword>
<keyword evidence="2" id="KW-0862">Zinc</keyword>
<feature type="compositionally biased region" description="Polar residues" evidence="7">
    <location>
        <begin position="700"/>
        <end position="710"/>
    </location>
</feature>
<organism evidence="9 10">
    <name type="scientific">Collybiopsis confluens</name>
    <dbReference type="NCBI Taxonomy" id="2823264"/>
    <lineage>
        <taxon>Eukaryota</taxon>
        <taxon>Fungi</taxon>
        <taxon>Dikarya</taxon>
        <taxon>Basidiomycota</taxon>
        <taxon>Agaricomycotina</taxon>
        <taxon>Agaricomycetes</taxon>
        <taxon>Agaricomycetidae</taxon>
        <taxon>Agaricales</taxon>
        <taxon>Marasmiineae</taxon>
        <taxon>Omphalotaceae</taxon>
        <taxon>Collybiopsis</taxon>
    </lineage>
</organism>
<feature type="region of interest" description="Disordered" evidence="7">
    <location>
        <begin position="1"/>
        <end position="28"/>
    </location>
</feature>
<evidence type="ECO:0000256" key="5">
    <source>
        <dbReference type="ARBA" id="ARBA00023163"/>
    </source>
</evidence>
<dbReference type="Proteomes" id="UP000518752">
    <property type="component" value="Unassembled WGS sequence"/>
</dbReference>
<feature type="compositionally biased region" description="Acidic residues" evidence="7">
    <location>
        <begin position="178"/>
        <end position="188"/>
    </location>
</feature>
<evidence type="ECO:0000256" key="3">
    <source>
        <dbReference type="ARBA" id="ARBA00023015"/>
    </source>
</evidence>
<dbReference type="CDD" id="cd12148">
    <property type="entry name" value="fungal_TF_MHR"/>
    <property type="match status" value="1"/>
</dbReference>
<evidence type="ECO:0000256" key="1">
    <source>
        <dbReference type="ARBA" id="ARBA00022723"/>
    </source>
</evidence>
<dbReference type="GO" id="GO:0006351">
    <property type="term" value="P:DNA-templated transcription"/>
    <property type="evidence" value="ECO:0007669"/>
    <property type="project" value="InterPro"/>
</dbReference>
<dbReference type="GO" id="GO:0003677">
    <property type="term" value="F:DNA binding"/>
    <property type="evidence" value="ECO:0007669"/>
    <property type="project" value="UniProtKB-KW"/>
</dbReference>
<dbReference type="OrthoDB" id="2123952at2759"/>
<dbReference type="AlphaFoldDB" id="A0A8H5HUA6"/>
<proteinExistence type="predicted"/>
<keyword evidence="3" id="KW-0805">Transcription regulation</keyword>
<feature type="compositionally biased region" description="Low complexity" evidence="7">
    <location>
        <begin position="116"/>
        <end position="128"/>
    </location>
</feature>
<dbReference type="Pfam" id="PF04082">
    <property type="entry name" value="Fungal_trans"/>
    <property type="match status" value="1"/>
</dbReference>
<feature type="compositionally biased region" description="Polar residues" evidence="7">
    <location>
        <begin position="205"/>
        <end position="214"/>
    </location>
</feature>
<protein>
    <recommendedName>
        <fullName evidence="8">Xylanolytic transcriptional activator regulatory domain-containing protein</fullName>
    </recommendedName>
</protein>
<sequence length="872" mass="96984">MKTVPRLPNQLSEPNEDMAPAANSAEGAKGSVLVATARERVYVLIVPKKYLSNGSFLRAKKAVAVVNPIGSSSDVDILRAYINRLAAANDQERRHLLNQWIDDPPSPMESKNTVQKLPPKLSSPSPSHSIKDSLDNEEEHDQKPFLSSRPSSTKNPRPSKKPRLWDDATLNASRNVDDDGDEEDNDGQSEEKSFRLESALRLSLKPTTPDNSETTGEDEPLIDKSIQSTTALQANISACVDYWIGIPFPQGITAQGPNLEDRKLLFDNYFWYASVTIPVGGISSPNFSFPTVGRVPGMASLIELYLNYTICAHTVRHIPQLRDRLHEYAAKAHYLLAAELSRPSSIPTVQGLMLLASHDAARGMYAQAWNLSSTAIAMMMDLGCHLDKPHYSVSSDRNDPQRGQRTIIHRHMRSRLFWSSFIWDKLISLALNRTPLLNSEEHSPPYPEATASSKLWAPVFCADSPSALFSYVPQPSHELNCFYETCRANQFLDEIHRKLYRTQKMRTPQARDFVAEMRIRMMQWQEEASPEVMLDLGVQPIHPPPPHIMQLNLLVRLMWILLYRPFFYSSANVEQSSSSFVLHAVPTCERAAIEINTIFTMYDRFYPLSRASYIVIFAAFLQATVDLAIADREKSVSGPTLSRLALAGRVLSGGSANIPGMHSSVRSLQEHLHATLSRYNPPFPSSKSKPLKGSDHSTSDSHAYQATGLASSSKDSLHILPAPMSIRRSNSTPIDSLSDHTMTVSSSMSPVSTIASENVEMTPLSPQYPLLPPLQSFDEPSRRPLSPPESSNYNVAISQREPSSNQMAGAESVYHSQISYLPQTPDHEAVDFMVGSQLSHYESGWNAWFWPGDSTNHGPTGFMNQNPHITAA</sequence>
<feature type="compositionally biased region" description="Low complexity" evidence="7">
    <location>
        <begin position="763"/>
        <end position="776"/>
    </location>
</feature>
<evidence type="ECO:0000313" key="10">
    <source>
        <dbReference type="Proteomes" id="UP000518752"/>
    </source>
</evidence>
<feature type="region of interest" description="Disordered" evidence="7">
    <location>
        <begin position="679"/>
        <end position="710"/>
    </location>
</feature>
<dbReference type="GO" id="GO:0008270">
    <property type="term" value="F:zinc ion binding"/>
    <property type="evidence" value="ECO:0007669"/>
    <property type="project" value="InterPro"/>
</dbReference>
<keyword evidence="5" id="KW-0804">Transcription</keyword>
<dbReference type="InterPro" id="IPR007219">
    <property type="entry name" value="XnlR_reg_dom"/>
</dbReference>
<comment type="caution">
    <text evidence="9">The sequence shown here is derived from an EMBL/GenBank/DDBJ whole genome shotgun (WGS) entry which is preliminary data.</text>
</comment>
<dbReference type="EMBL" id="JAACJN010000022">
    <property type="protein sequence ID" value="KAF5389419.1"/>
    <property type="molecule type" value="Genomic_DNA"/>
</dbReference>
<dbReference type="PANTHER" id="PTHR31313:SF81">
    <property type="entry name" value="TY1 ENHANCER ACTIVATOR"/>
    <property type="match status" value="1"/>
</dbReference>
<evidence type="ECO:0000256" key="6">
    <source>
        <dbReference type="ARBA" id="ARBA00023242"/>
    </source>
</evidence>
<keyword evidence="4" id="KW-0238">DNA-binding</keyword>